<accession>A0A8J5FJP1</accession>
<comment type="subcellular location">
    <subcellularLocation>
        <location evidence="1">Endomembrane system</location>
        <topology evidence="1">Multi-pass membrane protein</topology>
    </subcellularLocation>
</comment>
<feature type="transmembrane region" description="Helical" evidence="7">
    <location>
        <begin position="147"/>
        <end position="169"/>
    </location>
</feature>
<evidence type="ECO:0000256" key="3">
    <source>
        <dbReference type="ARBA" id="ARBA00022729"/>
    </source>
</evidence>
<proteinExistence type="inferred from homology"/>
<evidence type="ECO:0000256" key="5">
    <source>
        <dbReference type="ARBA" id="ARBA00023136"/>
    </source>
</evidence>
<reference evidence="8 9" key="1">
    <citation type="submission" date="2020-08" db="EMBL/GenBank/DDBJ databases">
        <title>Plant Genome Project.</title>
        <authorList>
            <person name="Zhang R.-G."/>
        </authorList>
    </citation>
    <scope>NUCLEOTIDE SEQUENCE [LARGE SCALE GENOMIC DNA]</scope>
    <source>
        <tissue evidence="8">Rhizome</tissue>
    </source>
</reference>
<dbReference type="AlphaFoldDB" id="A0A8J5FJP1"/>
<dbReference type="GO" id="GO:0012505">
    <property type="term" value="C:endomembrane system"/>
    <property type="evidence" value="ECO:0007669"/>
    <property type="project" value="UniProtKB-SubCell"/>
</dbReference>
<keyword evidence="3" id="KW-0732">Signal</keyword>
<evidence type="ECO:0000256" key="2">
    <source>
        <dbReference type="ARBA" id="ARBA00022692"/>
    </source>
</evidence>
<dbReference type="EMBL" id="JACMSC010000015">
    <property type="protein sequence ID" value="KAG6485452.1"/>
    <property type="molecule type" value="Genomic_DNA"/>
</dbReference>
<gene>
    <name evidence="8" type="ORF">ZIOFF_053990</name>
</gene>
<evidence type="ECO:0000313" key="8">
    <source>
        <dbReference type="EMBL" id="KAG6485452.1"/>
    </source>
</evidence>
<name>A0A8J5FJP1_ZINOF</name>
<evidence type="ECO:0000256" key="6">
    <source>
        <dbReference type="ARBA" id="ARBA00029467"/>
    </source>
</evidence>
<feature type="transmembrane region" description="Helical" evidence="7">
    <location>
        <begin position="189"/>
        <end position="212"/>
    </location>
</feature>
<evidence type="ECO:0000256" key="1">
    <source>
        <dbReference type="ARBA" id="ARBA00004127"/>
    </source>
</evidence>
<keyword evidence="9" id="KW-1185">Reference proteome</keyword>
<organism evidence="8 9">
    <name type="scientific">Zingiber officinale</name>
    <name type="common">Ginger</name>
    <name type="synonym">Amomum zingiber</name>
    <dbReference type="NCBI Taxonomy" id="94328"/>
    <lineage>
        <taxon>Eukaryota</taxon>
        <taxon>Viridiplantae</taxon>
        <taxon>Streptophyta</taxon>
        <taxon>Embryophyta</taxon>
        <taxon>Tracheophyta</taxon>
        <taxon>Spermatophyta</taxon>
        <taxon>Magnoliopsida</taxon>
        <taxon>Liliopsida</taxon>
        <taxon>Zingiberales</taxon>
        <taxon>Zingiberaceae</taxon>
        <taxon>Zingiber</taxon>
    </lineage>
</organism>
<evidence type="ECO:0008006" key="10">
    <source>
        <dbReference type="Google" id="ProtNLM"/>
    </source>
</evidence>
<evidence type="ECO:0000313" key="9">
    <source>
        <dbReference type="Proteomes" id="UP000734854"/>
    </source>
</evidence>
<comment type="similarity">
    <text evidence="6">Belongs to the DESIGUAL family.</text>
</comment>
<keyword evidence="5 7" id="KW-0472">Membrane</keyword>
<evidence type="ECO:0000256" key="4">
    <source>
        <dbReference type="ARBA" id="ARBA00022989"/>
    </source>
</evidence>
<keyword evidence="2 7" id="KW-0812">Transmembrane</keyword>
<protein>
    <recommendedName>
        <fullName evidence="10">Transmembrane protein</fullName>
    </recommendedName>
</protein>
<feature type="transmembrane region" description="Helical" evidence="7">
    <location>
        <begin position="233"/>
        <end position="254"/>
    </location>
</feature>
<dbReference type="PANTHER" id="PTHR31769">
    <property type="entry name" value="OS07G0462200 PROTEIN-RELATED"/>
    <property type="match status" value="1"/>
</dbReference>
<evidence type="ECO:0000256" key="7">
    <source>
        <dbReference type="SAM" id="Phobius"/>
    </source>
</evidence>
<dbReference type="InterPro" id="IPR052222">
    <property type="entry name" value="DESIGUAL"/>
</dbReference>
<keyword evidence="4 7" id="KW-1133">Transmembrane helix</keyword>
<dbReference type="Proteomes" id="UP000734854">
    <property type="component" value="Unassembled WGS sequence"/>
</dbReference>
<comment type="caution">
    <text evidence="8">The sequence shown here is derived from an EMBL/GenBank/DDBJ whole genome shotgun (WGS) entry which is preliminary data.</text>
</comment>
<sequence>MRRARSAGPTRGLGWRARLEGWVGEADWRVWSTGAEHSMGRVVVVRFIVGAVEIGEEVGYGLGNRGSGEGLEVEGGNGGLEVDCGSGSPEMAAGARRSEVATGTQRPKVAIGAQRFGGRLWFSSSTILQASDVQTEDGLCIYPKSPALVLGLVSSLALVMAQVTINIVAGCICCKKHSGPPNTNWTIGLISFIASWVSFILAFLLLLTGAALNDQRSQEMMYFGYCYVVKPGVFAGGAVLSLASIALGIVYYVALSSQNAQICDTQQNQGIAMGNPQFPAHVTPVFVHEDTYNRRQFP</sequence>
<dbReference type="Pfam" id="PF06749">
    <property type="entry name" value="DUF1218"/>
    <property type="match status" value="1"/>
</dbReference>
<dbReference type="InterPro" id="IPR009606">
    <property type="entry name" value="DEAL/Modifying_wall_lignin1/2"/>
</dbReference>